<feature type="compositionally biased region" description="Basic residues" evidence="1">
    <location>
        <begin position="56"/>
        <end position="65"/>
    </location>
</feature>
<dbReference type="Proteomes" id="UP000617340">
    <property type="component" value="Unassembled WGS sequence"/>
</dbReference>
<proteinExistence type="predicted"/>
<evidence type="ECO:0000313" key="3">
    <source>
        <dbReference type="Proteomes" id="UP000617340"/>
    </source>
</evidence>
<keyword evidence="3" id="KW-1185">Reference proteome</keyword>
<feature type="region of interest" description="Disordered" evidence="1">
    <location>
        <begin position="51"/>
        <end position="86"/>
    </location>
</feature>
<comment type="caution">
    <text evidence="2">The sequence shown here is derived from an EMBL/GenBank/DDBJ whole genome shotgun (WGS) entry which is preliminary data.</text>
</comment>
<accession>A0A834NPE4</accession>
<organism evidence="2 3">
    <name type="scientific">Vespula germanica</name>
    <name type="common">German yellow jacket</name>
    <name type="synonym">Paravespula germanica</name>
    <dbReference type="NCBI Taxonomy" id="30212"/>
    <lineage>
        <taxon>Eukaryota</taxon>
        <taxon>Metazoa</taxon>
        <taxon>Ecdysozoa</taxon>
        <taxon>Arthropoda</taxon>
        <taxon>Hexapoda</taxon>
        <taxon>Insecta</taxon>
        <taxon>Pterygota</taxon>
        <taxon>Neoptera</taxon>
        <taxon>Endopterygota</taxon>
        <taxon>Hymenoptera</taxon>
        <taxon>Apocrita</taxon>
        <taxon>Aculeata</taxon>
        <taxon>Vespoidea</taxon>
        <taxon>Vespidae</taxon>
        <taxon>Vespinae</taxon>
        <taxon>Vespula</taxon>
    </lineage>
</organism>
<sequence length="86" mass="10342">MLLYKDGCSQREEIPRVRGAFKRSDYTPLKDFLRARALVVAVREEKMVVKDVEKKERKRKKKEKKRKEEEEEEEKEDSPPDTAKKF</sequence>
<protein>
    <submittedName>
        <fullName evidence="2">Uncharacterized protein</fullName>
    </submittedName>
</protein>
<evidence type="ECO:0000313" key="2">
    <source>
        <dbReference type="EMBL" id="KAF7414976.1"/>
    </source>
</evidence>
<dbReference type="EMBL" id="JACSDZ010000002">
    <property type="protein sequence ID" value="KAF7414976.1"/>
    <property type="molecule type" value="Genomic_DNA"/>
</dbReference>
<evidence type="ECO:0000256" key="1">
    <source>
        <dbReference type="SAM" id="MobiDB-lite"/>
    </source>
</evidence>
<name>A0A834NPE4_VESGE</name>
<reference evidence="2" key="1">
    <citation type="journal article" date="2020" name="G3 (Bethesda)">
        <title>High-Quality Assemblies for Three Invasive Social Wasps from the &lt;i&gt;Vespula&lt;/i&gt; Genus.</title>
        <authorList>
            <person name="Harrop T.W.R."/>
            <person name="Guhlin J."/>
            <person name="McLaughlin G.M."/>
            <person name="Permina E."/>
            <person name="Stockwell P."/>
            <person name="Gilligan J."/>
            <person name="Le Lec M.F."/>
            <person name="Gruber M.A.M."/>
            <person name="Quinn O."/>
            <person name="Lovegrove M."/>
            <person name="Duncan E.J."/>
            <person name="Remnant E.J."/>
            <person name="Van Eeckhoven J."/>
            <person name="Graham B."/>
            <person name="Knapp R.A."/>
            <person name="Langford K.W."/>
            <person name="Kronenberg Z."/>
            <person name="Press M.O."/>
            <person name="Eacker S.M."/>
            <person name="Wilson-Rankin E.E."/>
            <person name="Purcell J."/>
            <person name="Lester P.J."/>
            <person name="Dearden P.K."/>
        </authorList>
    </citation>
    <scope>NUCLEOTIDE SEQUENCE</scope>
    <source>
        <strain evidence="2">Linc-1</strain>
    </source>
</reference>
<gene>
    <name evidence="2" type="ORF">HZH68_003465</name>
</gene>
<dbReference type="AlphaFoldDB" id="A0A834NPE4"/>